<evidence type="ECO:0000256" key="1">
    <source>
        <dbReference type="ARBA" id="ARBA00004496"/>
    </source>
</evidence>
<reference evidence="7 8" key="1">
    <citation type="submission" date="2015-11" db="EMBL/GenBank/DDBJ databases">
        <title>Genomic analysis of 38 Legionella species identifies large and diverse effector repertoires.</title>
        <authorList>
            <person name="Burstein D."/>
            <person name="Amaro F."/>
            <person name="Zusman T."/>
            <person name="Lifshitz Z."/>
            <person name="Cohen O."/>
            <person name="Gilbert J.A."/>
            <person name="Pupko T."/>
            <person name="Shuman H.A."/>
            <person name="Segal G."/>
        </authorList>
    </citation>
    <scope>NUCLEOTIDE SEQUENCE [LARGE SCALE GENOMIC DNA]</scope>
    <source>
        <strain evidence="7 8">JA-26-G1-E2</strain>
    </source>
</reference>
<accession>A0A0W0UKC2</accession>
<evidence type="ECO:0000259" key="6">
    <source>
        <dbReference type="SMART" id="SM00829"/>
    </source>
</evidence>
<evidence type="ECO:0000256" key="2">
    <source>
        <dbReference type="ARBA" id="ARBA00011881"/>
    </source>
</evidence>
<comment type="caution">
    <text evidence="7">The sequence shown here is derived from an EMBL/GenBank/DDBJ whole genome shotgun (WGS) entry which is preliminary data.</text>
</comment>
<dbReference type="InterPro" id="IPR020843">
    <property type="entry name" value="ER"/>
</dbReference>
<keyword evidence="3" id="KW-0963">Cytoplasm</keyword>
<dbReference type="SUPFAM" id="SSF50129">
    <property type="entry name" value="GroES-like"/>
    <property type="match status" value="1"/>
</dbReference>
<dbReference type="PANTHER" id="PTHR44154:SF1">
    <property type="entry name" value="QUINONE OXIDOREDUCTASE"/>
    <property type="match status" value="1"/>
</dbReference>
<dbReference type="CDD" id="cd05289">
    <property type="entry name" value="MDR_like_2"/>
    <property type="match status" value="1"/>
</dbReference>
<dbReference type="Pfam" id="PF13602">
    <property type="entry name" value="ADH_zinc_N_2"/>
    <property type="match status" value="1"/>
</dbReference>
<dbReference type="PANTHER" id="PTHR44154">
    <property type="entry name" value="QUINONE OXIDOREDUCTASE"/>
    <property type="match status" value="1"/>
</dbReference>
<dbReference type="SMART" id="SM00829">
    <property type="entry name" value="PKS_ER"/>
    <property type="match status" value="1"/>
</dbReference>
<organism evidence="7 8">
    <name type="scientific">Legionella jamestowniensis</name>
    <dbReference type="NCBI Taxonomy" id="455"/>
    <lineage>
        <taxon>Bacteria</taxon>
        <taxon>Pseudomonadati</taxon>
        <taxon>Pseudomonadota</taxon>
        <taxon>Gammaproteobacteria</taxon>
        <taxon>Legionellales</taxon>
        <taxon>Legionellaceae</taxon>
        <taxon>Legionella</taxon>
    </lineage>
</organism>
<feature type="domain" description="Enoyl reductase (ER)" evidence="6">
    <location>
        <begin position="10"/>
        <end position="313"/>
    </location>
</feature>
<sequence>MKVVIIEQFGPSSVMKLIDQPTPNPGDDEVLVRVKAASVNPVDIQTRRGDYNDSITLPARLGVDCAGIIEKVGKGVHGFQIGDEVFYVPRLLENEGSYATHHVEKATIVAKKPETISFEQAATLPLSAGTAWECLIERGRLKSGDKVLIHGGAGGVGVYAIQIAKFFGAHVVTTSGLHNKDFVEMLGADVSYDYRKELLYQELHQDYPAGFDIILDTVGQKTIENSLSLLATSGRLVSIVDMSEPQNLISGWLVNAELHFVFTTQSAKRLAEIAKVVDAGGIKPIIERVMKLSEIVLAHDLIEAGNRKGKIVISID</sequence>
<dbReference type="STRING" id="455.Ljam_2534"/>
<dbReference type="GO" id="GO:0008270">
    <property type="term" value="F:zinc ion binding"/>
    <property type="evidence" value="ECO:0007669"/>
    <property type="project" value="InterPro"/>
</dbReference>
<evidence type="ECO:0000256" key="5">
    <source>
        <dbReference type="ARBA" id="ARBA00022884"/>
    </source>
</evidence>
<dbReference type="EC" id="1.6.5.5" evidence="7"/>
<name>A0A0W0UKC2_9GAMM</name>
<dbReference type="InterPro" id="IPR011032">
    <property type="entry name" value="GroES-like_sf"/>
</dbReference>
<dbReference type="PROSITE" id="PS01162">
    <property type="entry name" value="QOR_ZETA_CRYSTAL"/>
    <property type="match status" value="1"/>
</dbReference>
<dbReference type="InterPro" id="IPR002364">
    <property type="entry name" value="Quin_OxRdtase/zeta-crystal_CS"/>
</dbReference>
<dbReference type="PATRIC" id="fig|455.5.peg.2661"/>
<dbReference type="Gene3D" id="3.90.180.10">
    <property type="entry name" value="Medium-chain alcohol dehydrogenases, catalytic domain"/>
    <property type="match status" value="1"/>
</dbReference>
<dbReference type="GO" id="GO:0003723">
    <property type="term" value="F:RNA binding"/>
    <property type="evidence" value="ECO:0007669"/>
    <property type="project" value="UniProtKB-KW"/>
</dbReference>
<dbReference type="RefSeq" id="WP_058450376.1">
    <property type="nucleotide sequence ID" value="NZ_LNYG01000013.1"/>
</dbReference>
<dbReference type="SUPFAM" id="SSF51735">
    <property type="entry name" value="NAD(P)-binding Rossmann-fold domains"/>
    <property type="match status" value="1"/>
</dbReference>
<dbReference type="InterPro" id="IPR036291">
    <property type="entry name" value="NAD(P)-bd_dom_sf"/>
</dbReference>
<dbReference type="Pfam" id="PF08240">
    <property type="entry name" value="ADH_N"/>
    <property type="match status" value="1"/>
</dbReference>
<dbReference type="GO" id="GO:0005737">
    <property type="term" value="C:cytoplasm"/>
    <property type="evidence" value="ECO:0007669"/>
    <property type="project" value="UniProtKB-SubCell"/>
</dbReference>
<keyword evidence="4" id="KW-0521">NADP</keyword>
<protein>
    <submittedName>
        <fullName evidence="7">Quinone oxidoreductase (NADPH:quinone reductase)</fullName>
        <ecNumber evidence="7">1.6.5.5</ecNumber>
    </submittedName>
</protein>
<dbReference type="GO" id="GO:0003960">
    <property type="term" value="F:quinone reductase (NADPH) activity"/>
    <property type="evidence" value="ECO:0007669"/>
    <property type="project" value="UniProtKB-EC"/>
</dbReference>
<dbReference type="Proteomes" id="UP000054715">
    <property type="component" value="Unassembled WGS sequence"/>
</dbReference>
<dbReference type="AlphaFoldDB" id="A0A0W0UKC2"/>
<proteinExistence type="predicted"/>
<evidence type="ECO:0000313" key="7">
    <source>
        <dbReference type="EMBL" id="KTD08339.1"/>
    </source>
</evidence>
<gene>
    <name evidence="7" type="primary">qor_2</name>
    <name evidence="7" type="ORF">Ljam_2534</name>
</gene>
<evidence type="ECO:0000313" key="8">
    <source>
        <dbReference type="Proteomes" id="UP000054715"/>
    </source>
</evidence>
<keyword evidence="5" id="KW-0694">RNA-binding</keyword>
<evidence type="ECO:0000256" key="3">
    <source>
        <dbReference type="ARBA" id="ARBA00022490"/>
    </source>
</evidence>
<dbReference type="EMBL" id="LNYG01000013">
    <property type="protein sequence ID" value="KTD08339.1"/>
    <property type="molecule type" value="Genomic_DNA"/>
</dbReference>
<comment type="subunit">
    <text evidence="2">Homotetramer.</text>
</comment>
<comment type="subcellular location">
    <subcellularLocation>
        <location evidence="1">Cytoplasm</location>
    </subcellularLocation>
</comment>
<dbReference type="InterPro" id="IPR013154">
    <property type="entry name" value="ADH-like_N"/>
</dbReference>
<keyword evidence="7" id="KW-0560">Oxidoreductase</keyword>
<evidence type="ECO:0000256" key="4">
    <source>
        <dbReference type="ARBA" id="ARBA00022857"/>
    </source>
</evidence>
<dbReference type="Gene3D" id="3.40.50.720">
    <property type="entry name" value="NAD(P)-binding Rossmann-like Domain"/>
    <property type="match status" value="1"/>
</dbReference>
<dbReference type="InterPro" id="IPR051603">
    <property type="entry name" value="Zinc-ADH_QOR/CCCR"/>
</dbReference>